<evidence type="ECO:0000256" key="9">
    <source>
        <dbReference type="SAM" id="MobiDB-lite"/>
    </source>
</evidence>
<evidence type="ECO:0000256" key="3">
    <source>
        <dbReference type="ARBA" id="ARBA00022737"/>
    </source>
</evidence>
<keyword evidence="6" id="KW-0539">Nucleus</keyword>
<dbReference type="InterPro" id="IPR050717">
    <property type="entry name" value="C2H2-ZF_Transcription_Reg"/>
</dbReference>
<evidence type="ECO:0000256" key="2">
    <source>
        <dbReference type="ARBA" id="ARBA00022723"/>
    </source>
</evidence>
<evidence type="ECO:0000256" key="6">
    <source>
        <dbReference type="ARBA" id="ARBA00023242"/>
    </source>
</evidence>
<dbReference type="GO" id="GO:0000981">
    <property type="term" value="F:DNA-binding transcription factor activity, RNA polymerase II-specific"/>
    <property type="evidence" value="ECO:0007669"/>
    <property type="project" value="TreeGrafter"/>
</dbReference>
<dbReference type="AlphaFoldDB" id="A0AAV9R7Q0"/>
<name>A0AAV9R7Q0_9TELE</name>
<reference evidence="11 12" key="1">
    <citation type="submission" date="2021-06" db="EMBL/GenBank/DDBJ databases">
        <authorList>
            <person name="Palmer J.M."/>
        </authorList>
    </citation>
    <scope>NUCLEOTIDE SEQUENCE [LARGE SCALE GENOMIC DNA]</scope>
    <source>
        <strain evidence="11 12">MEX-2019</strain>
        <tissue evidence="11">Muscle</tissue>
    </source>
</reference>
<feature type="domain" description="C2H2-type" evidence="10">
    <location>
        <begin position="116"/>
        <end position="143"/>
    </location>
</feature>
<dbReference type="GO" id="GO:0008270">
    <property type="term" value="F:zinc ion binding"/>
    <property type="evidence" value="ECO:0007669"/>
    <property type="project" value="UniProtKB-KW"/>
</dbReference>
<dbReference type="InterPro" id="IPR013087">
    <property type="entry name" value="Znf_C2H2_type"/>
</dbReference>
<proteinExistence type="predicted"/>
<evidence type="ECO:0000256" key="4">
    <source>
        <dbReference type="ARBA" id="ARBA00022771"/>
    </source>
</evidence>
<accession>A0AAV9R7Q0</accession>
<dbReference type="FunFam" id="3.30.160.60:FF:000624">
    <property type="entry name" value="zinc finger protein 697"/>
    <property type="match status" value="1"/>
</dbReference>
<comment type="caution">
    <text evidence="11">The sequence shown here is derived from an EMBL/GenBank/DDBJ whole genome shotgun (WGS) entry which is preliminary data.</text>
</comment>
<evidence type="ECO:0000256" key="5">
    <source>
        <dbReference type="ARBA" id="ARBA00022833"/>
    </source>
</evidence>
<keyword evidence="4 7" id="KW-0863">Zinc-finger</keyword>
<dbReference type="PANTHER" id="PTHR14196">
    <property type="entry name" value="ODD-SKIPPED - RELATED"/>
    <property type="match status" value="1"/>
</dbReference>
<feature type="domain" description="C2H2-type" evidence="10">
    <location>
        <begin position="144"/>
        <end position="171"/>
    </location>
</feature>
<dbReference type="PROSITE" id="PS00028">
    <property type="entry name" value="ZINC_FINGER_C2H2_1"/>
    <property type="match status" value="2"/>
</dbReference>
<sequence>MKENHELKIEVEEENHKLKIEVEEENHKLKIEVKEENHEIKIEVKEEDEKIKVEQYQDGYQDRKPNHHTLNTTNWTEPLASGPTDLQEHEEHQQTDGAPTVSSKGAVHGQTGKKPYSCDQCGATLKTKTDLKRHQRIHTGERPYSCDQCEAAFNTSNHLQRHKRIHTDGHTLENGLTGVNCVVNSFL</sequence>
<dbReference type="SUPFAM" id="SSF57667">
    <property type="entry name" value="beta-beta-alpha zinc fingers"/>
    <property type="match status" value="1"/>
</dbReference>
<keyword evidence="12" id="KW-1185">Reference proteome</keyword>
<dbReference type="FunFam" id="3.30.160.60:FF:001498">
    <property type="entry name" value="Zinc finger protein 404"/>
    <property type="match status" value="1"/>
</dbReference>
<dbReference type="PROSITE" id="PS50157">
    <property type="entry name" value="ZINC_FINGER_C2H2_2"/>
    <property type="match status" value="2"/>
</dbReference>
<organism evidence="11 12">
    <name type="scientific">Crenichthys baileyi</name>
    <name type="common">White River springfish</name>
    <dbReference type="NCBI Taxonomy" id="28760"/>
    <lineage>
        <taxon>Eukaryota</taxon>
        <taxon>Metazoa</taxon>
        <taxon>Chordata</taxon>
        <taxon>Craniata</taxon>
        <taxon>Vertebrata</taxon>
        <taxon>Euteleostomi</taxon>
        <taxon>Actinopterygii</taxon>
        <taxon>Neopterygii</taxon>
        <taxon>Teleostei</taxon>
        <taxon>Neoteleostei</taxon>
        <taxon>Acanthomorphata</taxon>
        <taxon>Ovalentaria</taxon>
        <taxon>Atherinomorphae</taxon>
        <taxon>Cyprinodontiformes</taxon>
        <taxon>Goodeidae</taxon>
        <taxon>Crenichthys</taxon>
    </lineage>
</organism>
<dbReference type="InterPro" id="IPR036236">
    <property type="entry name" value="Znf_C2H2_sf"/>
</dbReference>
<dbReference type="EMBL" id="JAHHUM010002148">
    <property type="protein sequence ID" value="KAK5605846.1"/>
    <property type="molecule type" value="Genomic_DNA"/>
</dbReference>
<feature type="region of interest" description="Disordered" evidence="9">
    <location>
        <begin position="59"/>
        <end position="115"/>
    </location>
</feature>
<keyword evidence="2" id="KW-0479">Metal-binding</keyword>
<keyword evidence="5" id="KW-0862">Zinc</keyword>
<dbReference type="Proteomes" id="UP001311232">
    <property type="component" value="Unassembled WGS sequence"/>
</dbReference>
<dbReference type="Pfam" id="PF00096">
    <property type="entry name" value="zf-C2H2"/>
    <property type="match status" value="2"/>
</dbReference>
<gene>
    <name evidence="11" type="ORF">CRENBAI_004981</name>
</gene>
<evidence type="ECO:0000256" key="7">
    <source>
        <dbReference type="PROSITE-ProRule" id="PRU00042"/>
    </source>
</evidence>
<dbReference type="GO" id="GO:0005634">
    <property type="term" value="C:nucleus"/>
    <property type="evidence" value="ECO:0007669"/>
    <property type="project" value="UniProtKB-SubCell"/>
</dbReference>
<keyword evidence="3" id="KW-0677">Repeat</keyword>
<feature type="coiled-coil region" evidence="8">
    <location>
        <begin position="4"/>
        <end position="50"/>
    </location>
</feature>
<keyword evidence="8" id="KW-0175">Coiled coil</keyword>
<evidence type="ECO:0000256" key="8">
    <source>
        <dbReference type="SAM" id="Coils"/>
    </source>
</evidence>
<dbReference type="Gene3D" id="3.30.160.60">
    <property type="entry name" value="Classic Zinc Finger"/>
    <property type="match status" value="2"/>
</dbReference>
<comment type="subcellular location">
    <subcellularLocation>
        <location evidence="1">Nucleus</location>
    </subcellularLocation>
</comment>
<evidence type="ECO:0000313" key="11">
    <source>
        <dbReference type="EMBL" id="KAK5605846.1"/>
    </source>
</evidence>
<evidence type="ECO:0000256" key="1">
    <source>
        <dbReference type="ARBA" id="ARBA00004123"/>
    </source>
</evidence>
<dbReference type="GO" id="GO:0000977">
    <property type="term" value="F:RNA polymerase II transcription regulatory region sequence-specific DNA binding"/>
    <property type="evidence" value="ECO:0007669"/>
    <property type="project" value="TreeGrafter"/>
</dbReference>
<dbReference type="SMART" id="SM00355">
    <property type="entry name" value="ZnF_C2H2"/>
    <property type="match status" value="2"/>
</dbReference>
<dbReference type="PANTHER" id="PTHR14196:SF12">
    <property type="entry name" value="ZINC FINGER PROTEIN 208-LIKE"/>
    <property type="match status" value="1"/>
</dbReference>
<evidence type="ECO:0000313" key="12">
    <source>
        <dbReference type="Proteomes" id="UP001311232"/>
    </source>
</evidence>
<evidence type="ECO:0000259" key="10">
    <source>
        <dbReference type="PROSITE" id="PS50157"/>
    </source>
</evidence>
<protein>
    <recommendedName>
        <fullName evidence="10">C2H2-type domain-containing protein</fullName>
    </recommendedName>
</protein>